<keyword evidence="3" id="KW-1185">Reference proteome</keyword>
<dbReference type="InterPro" id="IPR013830">
    <property type="entry name" value="SGNH_hydro"/>
</dbReference>
<dbReference type="InterPro" id="IPR051532">
    <property type="entry name" value="Ester_Hydrolysis_Enzymes"/>
</dbReference>
<dbReference type="GO" id="GO:0004622">
    <property type="term" value="F:phosphatidylcholine lysophospholipase activity"/>
    <property type="evidence" value="ECO:0007669"/>
    <property type="project" value="TreeGrafter"/>
</dbReference>
<dbReference type="AlphaFoldDB" id="A0A7K1YB47"/>
<dbReference type="RefSeq" id="WP_160844988.1">
    <property type="nucleotide sequence ID" value="NZ_WVHT01000005.1"/>
</dbReference>
<dbReference type="SUPFAM" id="SSF52266">
    <property type="entry name" value="SGNH hydrolase"/>
    <property type="match status" value="1"/>
</dbReference>
<gene>
    <name evidence="2" type="ORF">GS399_12575</name>
</gene>
<accession>A0A7K1YB47</accession>
<protein>
    <submittedName>
        <fullName evidence="2">GDSL family lipase</fullName>
    </submittedName>
</protein>
<feature type="domain" description="SGNH hydrolase-type esterase" evidence="1">
    <location>
        <begin position="60"/>
        <end position="207"/>
    </location>
</feature>
<evidence type="ECO:0000259" key="1">
    <source>
        <dbReference type="Pfam" id="PF13472"/>
    </source>
</evidence>
<dbReference type="PANTHER" id="PTHR30383:SF5">
    <property type="entry name" value="SGNH HYDROLASE-TYPE ESTERASE DOMAIN-CONTAINING PROTEIN"/>
    <property type="match status" value="1"/>
</dbReference>
<evidence type="ECO:0000313" key="2">
    <source>
        <dbReference type="EMBL" id="MXV51812.1"/>
    </source>
</evidence>
<evidence type="ECO:0000313" key="3">
    <source>
        <dbReference type="Proteomes" id="UP000466586"/>
    </source>
</evidence>
<sequence>MKQLFFTFLILATGLNSTVLSQTHAYADDIATIKKFDNIYSPPANPILFIGSSSIRKWTSLDEAFGNYKVINRGIGGAITSDITYYANDLIFPYQPRQIVVYVGENDLPEATATPDSLLSRFKVLYKTIRTQLPNVPIAYISIKPSPVRAQYQDKARKSNALIRQFLAKEVNAVFINVYDLMLDKNGKMRPEIFIEDKLHMNRQGYSIWEKALKPYLIK</sequence>
<name>A0A7K1YB47_9SPHI</name>
<dbReference type="EMBL" id="WVHT01000005">
    <property type="protein sequence ID" value="MXV51812.1"/>
    <property type="molecule type" value="Genomic_DNA"/>
</dbReference>
<dbReference type="Pfam" id="PF13472">
    <property type="entry name" value="Lipase_GDSL_2"/>
    <property type="match status" value="1"/>
</dbReference>
<organism evidence="2 3">
    <name type="scientific">Hufsiella arboris</name>
    <dbReference type="NCBI Taxonomy" id="2695275"/>
    <lineage>
        <taxon>Bacteria</taxon>
        <taxon>Pseudomonadati</taxon>
        <taxon>Bacteroidota</taxon>
        <taxon>Sphingobacteriia</taxon>
        <taxon>Sphingobacteriales</taxon>
        <taxon>Sphingobacteriaceae</taxon>
        <taxon>Hufsiella</taxon>
    </lineage>
</organism>
<dbReference type="InterPro" id="IPR036514">
    <property type="entry name" value="SGNH_hydro_sf"/>
</dbReference>
<dbReference type="Proteomes" id="UP000466586">
    <property type="component" value="Unassembled WGS sequence"/>
</dbReference>
<dbReference type="PANTHER" id="PTHR30383">
    <property type="entry name" value="THIOESTERASE 1/PROTEASE 1/LYSOPHOSPHOLIPASE L1"/>
    <property type="match status" value="1"/>
</dbReference>
<proteinExistence type="predicted"/>
<reference evidence="2 3" key="1">
    <citation type="submission" date="2019-11" db="EMBL/GenBank/DDBJ databases">
        <title>Pedobacter sp. HMF7647 Genome sequencing and assembly.</title>
        <authorList>
            <person name="Kang H."/>
            <person name="Kim H."/>
            <person name="Joh K."/>
        </authorList>
    </citation>
    <scope>NUCLEOTIDE SEQUENCE [LARGE SCALE GENOMIC DNA]</scope>
    <source>
        <strain evidence="2 3">HMF7647</strain>
    </source>
</reference>
<dbReference type="Gene3D" id="3.40.50.1110">
    <property type="entry name" value="SGNH hydrolase"/>
    <property type="match status" value="1"/>
</dbReference>
<comment type="caution">
    <text evidence="2">The sequence shown here is derived from an EMBL/GenBank/DDBJ whole genome shotgun (WGS) entry which is preliminary data.</text>
</comment>